<dbReference type="eggNOG" id="COG1961">
    <property type="taxonomic scope" value="Bacteria"/>
</dbReference>
<evidence type="ECO:0000313" key="2">
    <source>
        <dbReference type="EMBL" id="ABE76286.1"/>
    </source>
</evidence>
<accession>Q1Q7T7</accession>
<keyword evidence="2" id="KW-0614">Plasmid</keyword>
<dbReference type="Proteomes" id="UP000002425">
    <property type="component" value="Plasmid 1"/>
</dbReference>
<dbReference type="InterPro" id="IPR006118">
    <property type="entry name" value="Recombinase_CS"/>
</dbReference>
<keyword evidence="3" id="KW-1185">Reference proteome</keyword>
<protein>
    <submittedName>
        <fullName evidence="2">Res</fullName>
    </submittedName>
</protein>
<geneLocation type="plasmid" evidence="2 3">
    <name>1</name>
</geneLocation>
<dbReference type="AlphaFoldDB" id="Q1Q7T7"/>
<sequence>MFMFIRAYLRASTKEQDAKRAKSELIAFANDHGHKIAAFYV</sequence>
<feature type="active site" description="O-(5'-phospho-DNA)-serine intermediate" evidence="1">
    <location>
        <position position="12"/>
    </location>
</feature>
<gene>
    <name evidence="2" type="ORF">Pcryo_2509</name>
</gene>
<dbReference type="KEGG" id="pcr:Pcryo_2509"/>
<dbReference type="HOGENOM" id="CLU_3275556_0_0_6"/>
<dbReference type="PROSITE" id="PS00397">
    <property type="entry name" value="RECOMBINASES_1"/>
    <property type="match status" value="1"/>
</dbReference>
<name>Q1Q7T7_PSYCK</name>
<dbReference type="GO" id="GO:0000150">
    <property type="term" value="F:DNA strand exchange activity"/>
    <property type="evidence" value="ECO:0007669"/>
    <property type="project" value="InterPro"/>
</dbReference>
<reference evidence="2" key="1">
    <citation type="submission" date="2006-03" db="EMBL/GenBank/DDBJ databases">
        <title>Complete sequence of Plasmid1 of Psychrobacter cryohalolentis K5.</title>
        <authorList>
            <consortium name="US DOE Joint Genome Institute"/>
            <person name="Copeland A."/>
            <person name="Lucas S."/>
            <person name="Lapidus A."/>
            <person name="Barry K."/>
            <person name="Detter J.C."/>
            <person name="Glavina del Rio T."/>
            <person name="Hammon N."/>
            <person name="Israni S."/>
            <person name="Dalin E."/>
            <person name="Tice H."/>
            <person name="Pitluck S."/>
            <person name="Brettin T."/>
            <person name="Bruce D."/>
            <person name="Han C."/>
            <person name="Tapia R."/>
            <person name="Sims D.R."/>
            <person name="Gilna P."/>
            <person name="Schmutz J."/>
            <person name="Larimer F."/>
            <person name="Land M."/>
            <person name="Hauser L."/>
            <person name="Kyrpides N."/>
            <person name="Kim E."/>
            <person name="Richardson P."/>
        </authorList>
    </citation>
    <scope>NUCLEOTIDE SEQUENCE [LARGE SCALE GENOMIC DNA]</scope>
    <source>
        <strain evidence="2">K5</strain>
        <plasmid evidence="2">1</plasmid>
    </source>
</reference>
<evidence type="ECO:0000313" key="3">
    <source>
        <dbReference type="Proteomes" id="UP000002425"/>
    </source>
</evidence>
<proteinExistence type="predicted"/>
<dbReference type="EMBL" id="CP000324">
    <property type="protein sequence ID" value="ABE76286.1"/>
    <property type="molecule type" value="Genomic_DNA"/>
</dbReference>
<evidence type="ECO:0000256" key="1">
    <source>
        <dbReference type="PROSITE-ProRule" id="PRU10137"/>
    </source>
</evidence>
<organism evidence="2 3">
    <name type="scientific">Psychrobacter cryohalolentis (strain ATCC BAA-1226 / DSM 17306 / VKM B-2378 / K5)</name>
    <dbReference type="NCBI Taxonomy" id="335284"/>
    <lineage>
        <taxon>Bacteria</taxon>
        <taxon>Pseudomonadati</taxon>
        <taxon>Pseudomonadota</taxon>
        <taxon>Gammaproteobacteria</taxon>
        <taxon>Moraxellales</taxon>
        <taxon>Moraxellaceae</taxon>
        <taxon>Psychrobacter</taxon>
    </lineage>
</organism>